<dbReference type="EMBL" id="JACJII010000001">
    <property type="protein sequence ID" value="MBA9001594.1"/>
    <property type="molecule type" value="Genomic_DNA"/>
</dbReference>
<dbReference type="AlphaFoldDB" id="A0A7W3MTH5"/>
<name>A0A7W3MTH5_9ACTN</name>
<gene>
    <name evidence="1" type="ORF">HNR21_000476</name>
</gene>
<keyword evidence="2" id="KW-1185">Reference proteome</keyword>
<accession>A0A7W3MTH5</accession>
<protein>
    <submittedName>
        <fullName evidence="1">Uncharacterized protein</fullName>
    </submittedName>
</protein>
<dbReference type="Proteomes" id="UP000539313">
    <property type="component" value="Unassembled WGS sequence"/>
</dbReference>
<proteinExistence type="predicted"/>
<comment type="caution">
    <text evidence="1">The sequence shown here is derived from an EMBL/GenBank/DDBJ whole genome shotgun (WGS) entry which is preliminary data.</text>
</comment>
<reference evidence="1 2" key="1">
    <citation type="submission" date="2020-08" db="EMBL/GenBank/DDBJ databases">
        <title>Sequencing the genomes of 1000 actinobacteria strains.</title>
        <authorList>
            <person name="Klenk H.-P."/>
        </authorList>
    </citation>
    <scope>NUCLEOTIDE SEQUENCE [LARGE SCALE GENOMIC DNA]</scope>
    <source>
        <strain evidence="1 2">DSM 45823</strain>
    </source>
</reference>
<dbReference type="RefSeq" id="WP_182703844.1">
    <property type="nucleotide sequence ID" value="NZ_JACJII010000001.1"/>
</dbReference>
<organism evidence="1 2">
    <name type="scientific">Thermomonospora cellulosilytica</name>
    <dbReference type="NCBI Taxonomy" id="1411118"/>
    <lineage>
        <taxon>Bacteria</taxon>
        <taxon>Bacillati</taxon>
        <taxon>Actinomycetota</taxon>
        <taxon>Actinomycetes</taxon>
        <taxon>Streptosporangiales</taxon>
        <taxon>Thermomonosporaceae</taxon>
        <taxon>Thermomonospora</taxon>
    </lineage>
</organism>
<evidence type="ECO:0000313" key="2">
    <source>
        <dbReference type="Proteomes" id="UP000539313"/>
    </source>
</evidence>
<sequence length="239" mass="24897">MTLGTLPATTLVRLGDRAAALLSPAGKVGIVRGYGRAGRTRGDQLRRMLAARGLSTVDIPPVLRRRNALADLRRFAGDVELLIDVTRRDGDGHRLAALLGCPLLTDREEGPEPVRAVIGMTEGEELVDAALTTVALRPLGDDARLALRVDGRAVEPAAGATVVVSLEAGTGRLRCTVAGEDSADAEQIVVRPSAGTYVIVRDGQPVADLTDAVHLAAVVRPLTVTAPSTGPELAEELAG</sequence>
<evidence type="ECO:0000313" key="1">
    <source>
        <dbReference type="EMBL" id="MBA9001594.1"/>
    </source>
</evidence>